<dbReference type="GO" id="GO:0005524">
    <property type="term" value="F:ATP binding"/>
    <property type="evidence" value="ECO:0007669"/>
    <property type="project" value="UniProtKB-KW"/>
</dbReference>
<proteinExistence type="predicted"/>
<evidence type="ECO:0000259" key="12">
    <source>
        <dbReference type="Pfam" id="PF23539"/>
    </source>
</evidence>
<dbReference type="AlphaFoldDB" id="A0A9X1T3P4"/>
<dbReference type="RefSeq" id="WP_231448748.1">
    <property type="nucleotide sequence ID" value="NZ_JAJOMB010000025.1"/>
</dbReference>
<keyword evidence="9" id="KW-1133">Transmembrane helix</keyword>
<dbReference type="CDD" id="cd16917">
    <property type="entry name" value="HATPase_UhpB-NarQ-NarX-like"/>
    <property type="match status" value="1"/>
</dbReference>
<keyword evidence="5" id="KW-0547">Nucleotide-binding</keyword>
<dbReference type="InterPro" id="IPR003594">
    <property type="entry name" value="HATPase_dom"/>
</dbReference>
<dbReference type="Proteomes" id="UP001138997">
    <property type="component" value="Unassembled WGS sequence"/>
</dbReference>
<dbReference type="EC" id="2.7.13.3" evidence="2"/>
<reference evidence="13" key="1">
    <citation type="submission" date="2021-11" db="EMBL/GenBank/DDBJ databases">
        <title>Streptomyces corallinus and Kineosporia corallina sp. nov., two new coral-derived marine actinobacteria.</title>
        <authorList>
            <person name="Buangrab K."/>
            <person name="Sutthacheep M."/>
            <person name="Yeemin T."/>
            <person name="Harunari E."/>
            <person name="Igarashi Y."/>
            <person name="Sripreechasak P."/>
            <person name="Kanchanasin P."/>
            <person name="Tanasupawat S."/>
            <person name="Phongsopitanun W."/>
        </authorList>
    </citation>
    <scope>NUCLEOTIDE SEQUENCE</scope>
    <source>
        <strain evidence="13">JCM 31032</strain>
    </source>
</reference>
<feature type="transmembrane region" description="Helical" evidence="9">
    <location>
        <begin position="102"/>
        <end position="118"/>
    </location>
</feature>
<dbReference type="PANTHER" id="PTHR24421">
    <property type="entry name" value="NITRATE/NITRITE SENSOR PROTEIN NARX-RELATED"/>
    <property type="match status" value="1"/>
</dbReference>
<evidence type="ECO:0000259" key="11">
    <source>
        <dbReference type="Pfam" id="PF07730"/>
    </source>
</evidence>
<dbReference type="Gene3D" id="3.30.565.10">
    <property type="entry name" value="Histidine kinase-like ATPase, C-terminal domain"/>
    <property type="match status" value="1"/>
</dbReference>
<dbReference type="GO" id="GO:0000155">
    <property type="term" value="F:phosphorelay sensor kinase activity"/>
    <property type="evidence" value="ECO:0007669"/>
    <property type="project" value="InterPro"/>
</dbReference>
<evidence type="ECO:0000256" key="1">
    <source>
        <dbReference type="ARBA" id="ARBA00000085"/>
    </source>
</evidence>
<keyword evidence="8" id="KW-0902">Two-component regulatory system</keyword>
<feature type="domain" description="Signal transduction histidine kinase subgroup 3 dimerisation and phosphoacceptor" evidence="11">
    <location>
        <begin position="167"/>
        <end position="225"/>
    </location>
</feature>
<feature type="domain" description="DUF7134" evidence="12">
    <location>
        <begin position="11"/>
        <end position="149"/>
    </location>
</feature>
<protein>
    <recommendedName>
        <fullName evidence="2">histidine kinase</fullName>
        <ecNumber evidence="2">2.7.13.3</ecNumber>
    </recommendedName>
</protein>
<evidence type="ECO:0000256" key="9">
    <source>
        <dbReference type="SAM" id="Phobius"/>
    </source>
</evidence>
<feature type="transmembrane region" description="Helical" evidence="9">
    <location>
        <begin position="130"/>
        <end position="147"/>
    </location>
</feature>
<evidence type="ECO:0000256" key="4">
    <source>
        <dbReference type="ARBA" id="ARBA00022679"/>
    </source>
</evidence>
<evidence type="ECO:0000313" key="14">
    <source>
        <dbReference type="Proteomes" id="UP001138997"/>
    </source>
</evidence>
<evidence type="ECO:0000313" key="13">
    <source>
        <dbReference type="EMBL" id="MCD5315928.1"/>
    </source>
</evidence>
<dbReference type="InterPro" id="IPR055558">
    <property type="entry name" value="DUF7134"/>
</dbReference>
<dbReference type="EMBL" id="JAJOMB010000025">
    <property type="protein sequence ID" value="MCD5315928.1"/>
    <property type="molecule type" value="Genomic_DNA"/>
</dbReference>
<keyword evidence="4" id="KW-0808">Transferase</keyword>
<comment type="catalytic activity">
    <reaction evidence="1">
        <text>ATP + protein L-histidine = ADP + protein N-phospho-L-histidine.</text>
        <dbReference type="EC" id="2.7.13.3"/>
    </reaction>
</comment>
<keyword evidence="14" id="KW-1185">Reference proteome</keyword>
<keyword evidence="6 13" id="KW-0418">Kinase</keyword>
<keyword evidence="7" id="KW-0067">ATP-binding</keyword>
<keyword evidence="3" id="KW-0597">Phosphoprotein</keyword>
<evidence type="ECO:0000256" key="7">
    <source>
        <dbReference type="ARBA" id="ARBA00022840"/>
    </source>
</evidence>
<dbReference type="Pfam" id="PF23539">
    <property type="entry name" value="DUF7134"/>
    <property type="match status" value="1"/>
</dbReference>
<evidence type="ECO:0000256" key="6">
    <source>
        <dbReference type="ARBA" id="ARBA00022777"/>
    </source>
</evidence>
<dbReference type="SUPFAM" id="SSF55874">
    <property type="entry name" value="ATPase domain of HSP90 chaperone/DNA topoisomerase II/histidine kinase"/>
    <property type="match status" value="1"/>
</dbReference>
<evidence type="ECO:0000256" key="8">
    <source>
        <dbReference type="ARBA" id="ARBA00023012"/>
    </source>
</evidence>
<dbReference type="InterPro" id="IPR011712">
    <property type="entry name" value="Sig_transdc_His_kin_sub3_dim/P"/>
</dbReference>
<feature type="transmembrane region" description="Helical" evidence="9">
    <location>
        <begin position="78"/>
        <end position="96"/>
    </location>
</feature>
<dbReference type="InterPro" id="IPR050482">
    <property type="entry name" value="Sensor_HK_TwoCompSys"/>
</dbReference>
<keyword evidence="9" id="KW-0812">Transmembrane</keyword>
<dbReference type="InterPro" id="IPR036890">
    <property type="entry name" value="HATPase_C_sf"/>
</dbReference>
<evidence type="ECO:0000256" key="5">
    <source>
        <dbReference type="ARBA" id="ARBA00022741"/>
    </source>
</evidence>
<evidence type="ECO:0000259" key="10">
    <source>
        <dbReference type="Pfam" id="PF02518"/>
    </source>
</evidence>
<dbReference type="Pfam" id="PF02518">
    <property type="entry name" value="HATPase_c"/>
    <property type="match status" value="1"/>
</dbReference>
<evidence type="ECO:0000256" key="3">
    <source>
        <dbReference type="ARBA" id="ARBA00022553"/>
    </source>
</evidence>
<sequence length="383" mass="41492">MLKRVPRRLLRCFDVVLAVGMALFMWSVAQWATQPESPAVRWTTVAAALASGIVLYWRRRFPVHVMAVSLATGAVTQFYASHGLFPYAALIALWAITARRRVFWSLPALAGVLGLTWLAKRQDLHPAGDIEFAMVVVVAVWAFSFALRSHRLMIEQAAARVAVEDQARLARDIHDVIAHSVSVIVVQAAAADDVFEARPDRAREALRSIEATGRDALSELRRLLAADPAVNPELTVKATPPSPVTTPQPTLARLRPDIVAPIEAAGLDVDLVVDGDMSGLPLGVQLTAFRIVQESLTNVLRHGRGAGAQVRLLQGERELQVVVENMCRGDEKPRPQGIGGVGRGIVGMRERATLVGGVLEAGPTPDDGFRVVARLPVKSAVRL</sequence>
<dbReference type="Pfam" id="PF07730">
    <property type="entry name" value="HisKA_3"/>
    <property type="match status" value="1"/>
</dbReference>
<accession>A0A9X1T3P4</accession>
<gene>
    <name evidence="13" type="ORF">LR394_34040</name>
</gene>
<comment type="caution">
    <text evidence="13">The sequence shown here is derived from an EMBL/GenBank/DDBJ whole genome shotgun (WGS) entry which is preliminary data.</text>
</comment>
<dbReference type="GO" id="GO:0016020">
    <property type="term" value="C:membrane"/>
    <property type="evidence" value="ECO:0007669"/>
    <property type="project" value="InterPro"/>
</dbReference>
<organism evidence="13 14">
    <name type="scientific">Kineosporia babensis</name>
    <dbReference type="NCBI Taxonomy" id="499548"/>
    <lineage>
        <taxon>Bacteria</taxon>
        <taxon>Bacillati</taxon>
        <taxon>Actinomycetota</taxon>
        <taxon>Actinomycetes</taxon>
        <taxon>Kineosporiales</taxon>
        <taxon>Kineosporiaceae</taxon>
        <taxon>Kineosporia</taxon>
    </lineage>
</organism>
<feature type="transmembrane region" description="Helical" evidence="9">
    <location>
        <begin position="39"/>
        <end position="57"/>
    </location>
</feature>
<dbReference type="Gene3D" id="1.20.5.1930">
    <property type="match status" value="1"/>
</dbReference>
<feature type="transmembrane region" description="Helical" evidence="9">
    <location>
        <begin position="12"/>
        <end position="33"/>
    </location>
</feature>
<name>A0A9X1T3P4_9ACTN</name>
<dbReference type="GO" id="GO:0046983">
    <property type="term" value="F:protein dimerization activity"/>
    <property type="evidence" value="ECO:0007669"/>
    <property type="project" value="InterPro"/>
</dbReference>
<dbReference type="PANTHER" id="PTHR24421:SF10">
    <property type="entry name" value="NITRATE_NITRITE SENSOR PROTEIN NARQ"/>
    <property type="match status" value="1"/>
</dbReference>
<evidence type="ECO:0000256" key="2">
    <source>
        <dbReference type="ARBA" id="ARBA00012438"/>
    </source>
</evidence>
<feature type="domain" description="Histidine kinase/HSP90-like ATPase" evidence="10">
    <location>
        <begin position="285"/>
        <end position="378"/>
    </location>
</feature>
<keyword evidence="9" id="KW-0472">Membrane</keyword>